<evidence type="ECO:0000256" key="2">
    <source>
        <dbReference type="ARBA" id="ARBA00022723"/>
    </source>
</evidence>
<dbReference type="InterPro" id="IPR032694">
    <property type="entry name" value="CopC/D"/>
</dbReference>
<evidence type="ECO:0000256" key="6">
    <source>
        <dbReference type="SAM" id="Phobius"/>
    </source>
</evidence>
<feature type="signal peptide" evidence="7">
    <location>
        <begin position="1"/>
        <end position="21"/>
    </location>
</feature>
<dbReference type="PANTHER" id="PTHR34820">
    <property type="entry name" value="INNER MEMBRANE PROTEIN YEBZ"/>
    <property type="match status" value="1"/>
</dbReference>
<feature type="transmembrane region" description="Helical" evidence="6">
    <location>
        <begin position="160"/>
        <end position="180"/>
    </location>
</feature>
<keyword evidence="2" id="KW-0479">Metal-binding</keyword>
<comment type="subcellular location">
    <subcellularLocation>
        <location evidence="1">Cell envelope</location>
    </subcellularLocation>
</comment>
<gene>
    <name evidence="9" type="ORF">ABIC55_002439</name>
</gene>
<dbReference type="PANTHER" id="PTHR34820:SF4">
    <property type="entry name" value="INNER MEMBRANE PROTEIN YEBZ"/>
    <property type="match status" value="1"/>
</dbReference>
<keyword evidence="4" id="KW-0186">Copper</keyword>
<proteinExistence type="predicted"/>
<dbReference type="InterPro" id="IPR014756">
    <property type="entry name" value="Ig_E-set"/>
</dbReference>
<comment type="caution">
    <text evidence="9">The sequence shown here is derived from an EMBL/GenBank/DDBJ whole genome shotgun (WGS) entry which is preliminary data.</text>
</comment>
<keyword evidence="6" id="KW-1133">Transmembrane helix</keyword>
<evidence type="ECO:0000256" key="5">
    <source>
        <dbReference type="SAM" id="MobiDB-lite"/>
    </source>
</evidence>
<dbReference type="Gene3D" id="2.60.40.1220">
    <property type="match status" value="1"/>
</dbReference>
<organism evidence="9 10">
    <name type="scientific">Sporosarcina psychrophila</name>
    <name type="common">Bacillus psychrophilus</name>
    <dbReference type="NCBI Taxonomy" id="1476"/>
    <lineage>
        <taxon>Bacteria</taxon>
        <taxon>Bacillati</taxon>
        <taxon>Bacillota</taxon>
        <taxon>Bacilli</taxon>
        <taxon>Bacillales</taxon>
        <taxon>Caryophanaceae</taxon>
        <taxon>Sporosarcina</taxon>
    </lineage>
</organism>
<dbReference type="Pfam" id="PF04234">
    <property type="entry name" value="CopC"/>
    <property type="match status" value="1"/>
</dbReference>
<keyword evidence="3 7" id="KW-0732">Signal</keyword>
<dbReference type="InterPro" id="IPR014755">
    <property type="entry name" value="Cu-Rt/internalin_Ig-like"/>
</dbReference>
<evidence type="ECO:0000313" key="10">
    <source>
        <dbReference type="Proteomes" id="UP001549104"/>
    </source>
</evidence>
<evidence type="ECO:0000313" key="9">
    <source>
        <dbReference type="EMBL" id="MET3657352.1"/>
    </source>
</evidence>
<protein>
    <submittedName>
        <fullName evidence="9">Methionine-rich copper-binding protein CopC</fullName>
    </submittedName>
</protein>
<reference evidence="9 10" key="1">
    <citation type="submission" date="2024-06" db="EMBL/GenBank/DDBJ databases">
        <title>Sorghum-associated microbial communities from plants grown in Nebraska, USA.</title>
        <authorList>
            <person name="Schachtman D."/>
        </authorList>
    </citation>
    <scope>NUCLEOTIDE SEQUENCE [LARGE SCALE GENOMIC DNA]</scope>
    <source>
        <strain evidence="9 10">1288</strain>
    </source>
</reference>
<evidence type="ECO:0000256" key="7">
    <source>
        <dbReference type="SAM" id="SignalP"/>
    </source>
</evidence>
<accession>A0ABV2K8E6</accession>
<keyword evidence="6" id="KW-0812">Transmembrane</keyword>
<sequence>MKKLLLITFVFMFIFTTSALAHTGLETSSPEDGEVVTEEMREIALTYEGKIEQGGKLEVSNSNGQSIPVEDISIADTQMTGTFTNALENGDYTVVWNIIGADGHPIAGEFSFTVDVPVSETAVENESEAEANSQDVNQDETPLENVEDTKTNEQSQLPSYLIPVIVIVLIAIIVGIFVGLRRKK</sequence>
<evidence type="ECO:0000256" key="3">
    <source>
        <dbReference type="ARBA" id="ARBA00022729"/>
    </source>
</evidence>
<feature type="domain" description="CopC" evidence="8">
    <location>
        <begin position="22"/>
        <end position="114"/>
    </location>
</feature>
<evidence type="ECO:0000256" key="1">
    <source>
        <dbReference type="ARBA" id="ARBA00004196"/>
    </source>
</evidence>
<feature type="region of interest" description="Disordered" evidence="5">
    <location>
        <begin position="121"/>
        <end position="152"/>
    </location>
</feature>
<keyword evidence="10" id="KW-1185">Reference proteome</keyword>
<evidence type="ECO:0000259" key="8">
    <source>
        <dbReference type="Pfam" id="PF04234"/>
    </source>
</evidence>
<dbReference type="InterPro" id="IPR007348">
    <property type="entry name" value="CopC_dom"/>
</dbReference>
<dbReference type="Proteomes" id="UP001549104">
    <property type="component" value="Unassembled WGS sequence"/>
</dbReference>
<dbReference type="RefSeq" id="WP_354313285.1">
    <property type="nucleotide sequence ID" value="NZ_JBEPME010000003.1"/>
</dbReference>
<feature type="chain" id="PRO_5046043096" evidence="7">
    <location>
        <begin position="22"/>
        <end position="184"/>
    </location>
</feature>
<name>A0ABV2K8E6_SPOPS</name>
<dbReference type="EMBL" id="JBEPME010000003">
    <property type="protein sequence ID" value="MET3657352.1"/>
    <property type="molecule type" value="Genomic_DNA"/>
</dbReference>
<dbReference type="SUPFAM" id="SSF81296">
    <property type="entry name" value="E set domains"/>
    <property type="match status" value="1"/>
</dbReference>
<evidence type="ECO:0000256" key="4">
    <source>
        <dbReference type="ARBA" id="ARBA00023008"/>
    </source>
</evidence>
<feature type="compositionally biased region" description="Acidic residues" evidence="5">
    <location>
        <begin position="137"/>
        <end position="146"/>
    </location>
</feature>
<keyword evidence="6" id="KW-0472">Membrane</keyword>